<name>A8EYP1_RICCK</name>
<accession>A8EYP1</accession>
<organism evidence="1 2">
    <name type="scientific">Rickettsia canadensis (strain McKiel)</name>
    <dbReference type="NCBI Taxonomy" id="293613"/>
    <lineage>
        <taxon>Bacteria</taxon>
        <taxon>Pseudomonadati</taxon>
        <taxon>Pseudomonadota</taxon>
        <taxon>Alphaproteobacteria</taxon>
        <taxon>Rickettsiales</taxon>
        <taxon>Rickettsiaceae</taxon>
        <taxon>Rickettsieae</taxon>
        <taxon>Rickettsia</taxon>
        <taxon>belli group</taxon>
    </lineage>
</organism>
<dbReference type="STRING" id="293613.A1E_02650"/>
<dbReference type="eggNOG" id="COG0507">
    <property type="taxonomic scope" value="Bacteria"/>
</dbReference>
<reference evidence="2" key="1">
    <citation type="submission" date="2007-09" db="EMBL/GenBank/DDBJ databases">
        <title>Complete genome sequence of Rickettsia canadensis.</title>
        <authorList>
            <person name="Madan A."/>
            <person name="Fahey J."/>
            <person name="Helton E."/>
            <person name="Ketteman M."/>
            <person name="Madan A."/>
            <person name="Rodrigues S."/>
            <person name="Sanchez A."/>
            <person name="Whiting M."/>
            <person name="Dasch G."/>
            <person name="Eremeeva M."/>
        </authorList>
    </citation>
    <scope>NUCLEOTIDE SEQUENCE [LARGE SCALE GENOMIC DNA]</scope>
    <source>
        <strain evidence="2">McKiel</strain>
    </source>
</reference>
<dbReference type="EMBL" id="CP000409">
    <property type="protein sequence ID" value="ABV73474.1"/>
    <property type="molecule type" value="Genomic_DNA"/>
</dbReference>
<evidence type="ECO:0000313" key="2">
    <source>
        <dbReference type="Proteomes" id="UP000007056"/>
    </source>
</evidence>
<evidence type="ECO:0000313" key="1">
    <source>
        <dbReference type="EMBL" id="ABV73474.1"/>
    </source>
</evidence>
<dbReference type="HOGENOM" id="CLU_2635756_0_0_5"/>
<dbReference type="AlphaFoldDB" id="A8EYP1"/>
<sequence length="77" mass="8909">MHNIEVDSINQGIRKLLKAKALLTGQEYRRYVSPKKYEDYMAGDRILFNITNKDLQIENGEFATITSVSNDKFVAKR</sequence>
<protein>
    <submittedName>
        <fullName evidence="1">Conjugal transfer protein TraA</fullName>
    </submittedName>
</protein>
<dbReference type="KEGG" id="rcm:A1E_02650"/>
<proteinExistence type="predicted"/>
<dbReference type="Proteomes" id="UP000007056">
    <property type="component" value="Chromosome"/>
</dbReference>
<gene>
    <name evidence="1" type="ordered locus">A1E_02650</name>
</gene>